<evidence type="ECO:0000256" key="4">
    <source>
        <dbReference type="ARBA" id="ARBA00022692"/>
    </source>
</evidence>
<dbReference type="RefSeq" id="WP_159455458.1">
    <property type="nucleotide sequence ID" value="NZ_SLZT01000015.1"/>
</dbReference>
<keyword evidence="5 7" id="KW-1133">Transmembrane helix</keyword>
<accession>A0A1Y6CBM4</accession>
<feature type="transmembrane region" description="Helical" evidence="7">
    <location>
        <begin position="12"/>
        <end position="32"/>
    </location>
</feature>
<feature type="transmembrane region" description="Helical" evidence="7">
    <location>
        <begin position="62"/>
        <end position="82"/>
    </location>
</feature>
<evidence type="ECO:0000313" key="12">
    <source>
        <dbReference type="Proteomes" id="UP000192907"/>
    </source>
</evidence>
<keyword evidence="2 7" id="KW-0813">Transport</keyword>
<dbReference type="GO" id="GO:0015990">
    <property type="term" value="P:electron transport coupled proton transport"/>
    <property type="evidence" value="ECO:0007669"/>
    <property type="project" value="TreeGrafter"/>
</dbReference>
<dbReference type="PANTHER" id="PTHR42829:SF1">
    <property type="entry name" value="INORGANIC CARBON TRANSPORTER SUBUNIT DABB-RELATED"/>
    <property type="match status" value="1"/>
</dbReference>
<dbReference type="InterPro" id="IPR001516">
    <property type="entry name" value="Proton_antipo_N"/>
</dbReference>
<dbReference type="InterPro" id="IPR001750">
    <property type="entry name" value="ND/Mrp_TM"/>
</dbReference>
<dbReference type="AlphaFoldDB" id="A0A1Y6CBM4"/>
<feature type="domain" description="NADH:quinone oxidoreductase/Mrp antiporter transmembrane" evidence="9">
    <location>
        <begin position="107"/>
        <end position="332"/>
    </location>
</feature>
<keyword evidence="12" id="KW-1185">Reference proteome</keyword>
<dbReference type="InterPro" id="IPR046396">
    <property type="entry name" value="Transporter_DabB"/>
</dbReference>
<feature type="transmembrane region" description="Helical" evidence="7">
    <location>
        <begin position="146"/>
        <end position="166"/>
    </location>
</feature>
<evidence type="ECO:0000259" key="9">
    <source>
        <dbReference type="Pfam" id="PF00361"/>
    </source>
</evidence>
<comment type="function">
    <text evidence="7">Part of an energy-coupled inorganic carbon pump.</text>
</comment>
<feature type="transmembrane region" description="Helical" evidence="7">
    <location>
        <begin position="367"/>
        <end position="385"/>
    </location>
</feature>
<protein>
    <recommendedName>
        <fullName evidence="7">Probable inorganic carbon transporter subunit DabB</fullName>
    </recommendedName>
</protein>
<dbReference type="Proteomes" id="UP000192907">
    <property type="component" value="Unassembled WGS sequence"/>
</dbReference>
<proteinExistence type="inferred from homology"/>
<feature type="transmembrane region" description="Helical" evidence="7">
    <location>
        <begin position="341"/>
        <end position="361"/>
    </location>
</feature>
<dbReference type="GO" id="GO:0003954">
    <property type="term" value="F:NADH dehydrogenase activity"/>
    <property type="evidence" value="ECO:0007669"/>
    <property type="project" value="TreeGrafter"/>
</dbReference>
<feature type="transmembrane region" description="Helical" evidence="7">
    <location>
        <begin position="397"/>
        <end position="415"/>
    </location>
</feature>
<evidence type="ECO:0000256" key="7">
    <source>
        <dbReference type="HAMAP-Rule" id="MF_00862"/>
    </source>
</evidence>
<comment type="subunit">
    <text evidence="7">Forms a complex with DabA.</text>
</comment>
<dbReference type="GO" id="GO:0005886">
    <property type="term" value="C:plasma membrane"/>
    <property type="evidence" value="ECO:0007669"/>
    <property type="project" value="UniProtKB-SubCell"/>
</dbReference>
<dbReference type="Pfam" id="PF00361">
    <property type="entry name" value="Proton_antipo_M"/>
    <property type="match status" value="1"/>
</dbReference>
<dbReference type="PRINTS" id="PR01434">
    <property type="entry name" value="NADHDHGNASE5"/>
</dbReference>
<evidence type="ECO:0000256" key="5">
    <source>
        <dbReference type="ARBA" id="ARBA00022989"/>
    </source>
</evidence>
<gene>
    <name evidence="7" type="primary">dabB</name>
    <name evidence="11" type="ORF">SAMN06296036_11480</name>
</gene>
<evidence type="ECO:0000256" key="8">
    <source>
        <dbReference type="RuleBase" id="RU000320"/>
    </source>
</evidence>
<feature type="transmembrane region" description="Helical" evidence="7">
    <location>
        <begin position="252"/>
        <end position="270"/>
    </location>
</feature>
<feature type="domain" description="NADH-Ubiquinone oxidoreductase (complex I) chain 5 N-terminal" evidence="10">
    <location>
        <begin position="43"/>
        <end position="90"/>
    </location>
</feature>
<keyword evidence="4 7" id="KW-0812">Transmembrane</keyword>
<feature type="transmembrane region" description="Helical" evidence="7">
    <location>
        <begin position="94"/>
        <end position="119"/>
    </location>
</feature>
<evidence type="ECO:0000256" key="1">
    <source>
        <dbReference type="ARBA" id="ARBA00004127"/>
    </source>
</evidence>
<name>A0A1Y6CBM4_9BACT</name>
<reference evidence="12" key="1">
    <citation type="submission" date="2017-04" db="EMBL/GenBank/DDBJ databases">
        <authorList>
            <person name="Varghese N."/>
            <person name="Submissions S."/>
        </authorList>
    </citation>
    <scope>NUCLEOTIDE SEQUENCE [LARGE SCALE GENOMIC DNA]</scope>
    <source>
        <strain evidence="12">RKEM611</strain>
    </source>
</reference>
<evidence type="ECO:0000259" key="10">
    <source>
        <dbReference type="Pfam" id="PF00662"/>
    </source>
</evidence>
<dbReference type="GO" id="GO:0042773">
    <property type="term" value="P:ATP synthesis coupled electron transport"/>
    <property type="evidence" value="ECO:0007669"/>
    <property type="project" value="InterPro"/>
</dbReference>
<evidence type="ECO:0000256" key="6">
    <source>
        <dbReference type="ARBA" id="ARBA00023136"/>
    </source>
</evidence>
<dbReference type="PANTHER" id="PTHR42829">
    <property type="entry name" value="NADH-UBIQUINONE OXIDOREDUCTASE CHAIN 5"/>
    <property type="match status" value="1"/>
</dbReference>
<dbReference type="GO" id="GO:0008137">
    <property type="term" value="F:NADH dehydrogenase (ubiquinone) activity"/>
    <property type="evidence" value="ECO:0007669"/>
    <property type="project" value="InterPro"/>
</dbReference>
<evidence type="ECO:0000313" key="11">
    <source>
        <dbReference type="EMBL" id="SMF46799.1"/>
    </source>
</evidence>
<feature type="transmembrane region" description="Helical" evidence="7">
    <location>
        <begin position="290"/>
        <end position="311"/>
    </location>
</feature>
<feature type="transmembrane region" description="Helical" evidence="7">
    <location>
        <begin position="435"/>
        <end position="457"/>
    </location>
</feature>
<comment type="subcellular location">
    <subcellularLocation>
        <location evidence="7">Cell membrane</location>
        <topology evidence="7">Multi-pass membrane protein</topology>
    </subcellularLocation>
    <subcellularLocation>
        <location evidence="1">Endomembrane system</location>
        <topology evidence="1">Multi-pass membrane protein</topology>
    </subcellularLocation>
    <subcellularLocation>
        <location evidence="8">Membrane</location>
        <topology evidence="8">Multi-pass membrane protein</topology>
    </subcellularLocation>
</comment>
<evidence type="ECO:0000256" key="3">
    <source>
        <dbReference type="ARBA" id="ARBA00022475"/>
    </source>
</evidence>
<feature type="transmembrane region" description="Helical" evidence="7">
    <location>
        <begin position="187"/>
        <end position="210"/>
    </location>
</feature>
<dbReference type="InterPro" id="IPR003945">
    <property type="entry name" value="NU5C-like"/>
</dbReference>
<keyword evidence="6 7" id="KW-0472">Membrane</keyword>
<comment type="similarity">
    <text evidence="7">Belongs to the inorganic carbon transporter (TC 9.A.2) DabB family.</text>
</comment>
<dbReference type="HAMAP" id="MF_00862">
    <property type="entry name" value="DabB"/>
    <property type="match status" value="1"/>
</dbReference>
<dbReference type="GO" id="GO:0012505">
    <property type="term" value="C:endomembrane system"/>
    <property type="evidence" value="ECO:0007669"/>
    <property type="project" value="UniProtKB-SubCell"/>
</dbReference>
<dbReference type="STRING" id="1513793.SAMN06296036_11480"/>
<dbReference type="Pfam" id="PF00662">
    <property type="entry name" value="Proton_antipo_N"/>
    <property type="match status" value="1"/>
</dbReference>
<evidence type="ECO:0000256" key="2">
    <source>
        <dbReference type="ARBA" id="ARBA00022448"/>
    </source>
</evidence>
<feature type="transmembrane region" description="Helical" evidence="7">
    <location>
        <begin position="222"/>
        <end position="240"/>
    </location>
</feature>
<keyword evidence="3 7" id="KW-1003">Cell membrane</keyword>
<organism evidence="11 12">
    <name type="scientific">Pseudobacteriovorax antillogorgiicola</name>
    <dbReference type="NCBI Taxonomy" id="1513793"/>
    <lineage>
        <taxon>Bacteria</taxon>
        <taxon>Pseudomonadati</taxon>
        <taxon>Bdellovibrionota</taxon>
        <taxon>Oligoflexia</taxon>
        <taxon>Oligoflexales</taxon>
        <taxon>Pseudobacteriovoracaceae</taxon>
        <taxon>Pseudobacteriovorax</taxon>
    </lineage>
</organism>
<sequence length="504" mass="55325">MGKDRVSILGTLAMLWSLLLISTFMLVFTLHYGPSFIEVLGFKLASFDLSLTLRFDSLSSPIFLMVSILGVAIGHYGIRYLDGDSRQSFFYKHMLGLIVFVSLLILANNLLMLAIMWMLTSYSLNKLLRYYPERPNALLAARKRQVITRLGDLCLIIAVVMAYTNLGSSDLQDLFATANQKMTSEMALTGTTIGILLSFAALTMSAQLPFHLWLPETMETPTLISALMHAGVINAGGFLIIRFSPLLDGNQIAHGVLLISGAFTAVYGSLVMVTQNNIKKKLAFSTISQMGIMIFACGLGAYGMALFHIIAHSFYKAHAFLSTGHLIEEAKKSGLKLKVPSPLLSGAAISVGFVIIYAGSIYQDGNYIALFTYGAIMMLSLAQNVFTAPSVVSTGKLLLAITTLMAAAIFAYAKLEEAMVIFLEGTVPSVVLTSEFILTQLSLVYLSFAMFAAGFWISGRLFDPRTPFWKRIYLHLWNAGYAGQISSRYLARFFPKDYSTNSPI</sequence>
<dbReference type="EMBL" id="FWZT01000014">
    <property type="protein sequence ID" value="SMF46799.1"/>
    <property type="molecule type" value="Genomic_DNA"/>
</dbReference>